<dbReference type="EMBL" id="BMZF01000006">
    <property type="protein sequence ID" value="GHA56440.1"/>
    <property type="molecule type" value="Genomic_DNA"/>
</dbReference>
<proteinExistence type="inferred from homology"/>
<feature type="domain" description="MoaB/Mog" evidence="7">
    <location>
        <begin position="197"/>
        <end position="334"/>
    </location>
</feature>
<dbReference type="Gene3D" id="3.90.105.10">
    <property type="entry name" value="Molybdopterin biosynthesis moea protein, domain 2"/>
    <property type="match status" value="1"/>
</dbReference>
<dbReference type="EC" id="2.10.1.1" evidence="6"/>
<dbReference type="PANTHER" id="PTHR10192:SF5">
    <property type="entry name" value="GEPHYRIN"/>
    <property type="match status" value="1"/>
</dbReference>
<dbReference type="CDD" id="cd00887">
    <property type="entry name" value="MoeA"/>
    <property type="match status" value="1"/>
</dbReference>
<dbReference type="InterPro" id="IPR008284">
    <property type="entry name" value="MoCF_biosynth_CS"/>
</dbReference>
<comment type="pathway">
    <text evidence="2 6">Cofactor biosynthesis; molybdopterin biosynthesis.</text>
</comment>
<sequence>MTQPPKLSNDCFALPRGVDWTPVDDALAMLKGAMKTVVGVETIDVNMSGERILANDITALQSNPPFANSAVDGYGFRFDSLPVGEQISVPLIDGRAAAGQAFQGVVPACTAIRVLTGARLPDGVDTVILQEDIRIESDHVQFESGLKQGANTRRAGEDVTAGEMLFRARHRIQPQDIAIMSATGVQHVDVFKKLRVGVLSTGDELVSDGNITKTAQIFDANRPMLLDLLTRWGYAAVDLGHVGDNSDQIRKAFAKGADIADAIITTGGASAGDEDHVSNILTTEATLHTWRVAIKPGRPLALAMWNDTPIFGFPGNPVAAFVCSLVFARPALGVMAGTGWNAPRGFQLPAAFSKSKKAGRREFLRARLTNDNHVEVFKSEGSGRISGLSWATGLVELPDHKMEVCTGDLVTFYPYSAFGI</sequence>
<dbReference type="InterPro" id="IPR038987">
    <property type="entry name" value="MoeA-like"/>
</dbReference>
<dbReference type="RefSeq" id="WP_189640844.1">
    <property type="nucleotide sequence ID" value="NZ_BMZF01000006.1"/>
</dbReference>
<organism evidence="8 9">
    <name type="scientific">Paramylibacter ulvae</name>
    <dbReference type="NCBI Taxonomy" id="1651968"/>
    <lineage>
        <taxon>Bacteria</taxon>
        <taxon>Pseudomonadati</taxon>
        <taxon>Pseudomonadota</taxon>
        <taxon>Alphaproteobacteria</taxon>
        <taxon>Rhodobacterales</taxon>
        <taxon>Paracoccaceae</taxon>
        <taxon>Paramylibacter</taxon>
    </lineage>
</organism>
<reference evidence="9" key="1">
    <citation type="journal article" date="2019" name="Int. J. Syst. Evol. Microbiol.">
        <title>The Global Catalogue of Microorganisms (GCM) 10K type strain sequencing project: providing services to taxonomists for standard genome sequencing and annotation.</title>
        <authorList>
            <consortium name="The Broad Institute Genomics Platform"/>
            <consortium name="The Broad Institute Genome Sequencing Center for Infectious Disease"/>
            <person name="Wu L."/>
            <person name="Ma J."/>
        </authorList>
    </citation>
    <scope>NUCLEOTIDE SEQUENCE [LARGE SCALE GENOMIC DNA]</scope>
    <source>
        <strain evidence="9">KCTC 32465</strain>
    </source>
</reference>
<accession>A0ABQ3D380</accession>
<dbReference type="InterPro" id="IPR036425">
    <property type="entry name" value="MoaB/Mog-like_dom_sf"/>
</dbReference>
<evidence type="ECO:0000256" key="4">
    <source>
        <dbReference type="ARBA" id="ARBA00023150"/>
    </source>
</evidence>
<evidence type="ECO:0000256" key="6">
    <source>
        <dbReference type="RuleBase" id="RU365090"/>
    </source>
</evidence>
<evidence type="ECO:0000313" key="8">
    <source>
        <dbReference type="EMBL" id="GHA56440.1"/>
    </source>
</evidence>
<dbReference type="InterPro" id="IPR005111">
    <property type="entry name" value="MoeA_C_domain_IV"/>
</dbReference>
<gene>
    <name evidence="8" type="ORF">GCM10008927_22750</name>
</gene>
<keyword evidence="6" id="KW-0479">Metal-binding</keyword>
<dbReference type="SUPFAM" id="SSF63867">
    <property type="entry name" value="MoeA C-terminal domain-like"/>
    <property type="match status" value="1"/>
</dbReference>
<comment type="cofactor">
    <cofactor evidence="6">
        <name>Mg(2+)</name>
        <dbReference type="ChEBI" id="CHEBI:18420"/>
    </cofactor>
</comment>
<dbReference type="Gene3D" id="2.170.190.11">
    <property type="entry name" value="Molybdopterin biosynthesis moea protein, domain 3"/>
    <property type="match status" value="1"/>
</dbReference>
<keyword evidence="6" id="KW-0808">Transferase</keyword>
<dbReference type="NCBIfam" id="TIGR00177">
    <property type="entry name" value="molyb_syn"/>
    <property type="match status" value="1"/>
</dbReference>
<dbReference type="InterPro" id="IPR036135">
    <property type="entry name" value="MoeA_linker/N_sf"/>
</dbReference>
<comment type="caution">
    <text evidence="8">The sequence shown here is derived from an EMBL/GenBank/DDBJ whole genome shotgun (WGS) entry which is preliminary data.</text>
</comment>
<evidence type="ECO:0000313" key="9">
    <source>
        <dbReference type="Proteomes" id="UP000634455"/>
    </source>
</evidence>
<dbReference type="InterPro" id="IPR005110">
    <property type="entry name" value="MoeA_linker/N"/>
</dbReference>
<dbReference type="PANTHER" id="PTHR10192">
    <property type="entry name" value="MOLYBDOPTERIN BIOSYNTHESIS PROTEIN"/>
    <property type="match status" value="1"/>
</dbReference>
<dbReference type="PROSITE" id="PS01079">
    <property type="entry name" value="MOCF_BIOSYNTHESIS_2"/>
    <property type="match status" value="1"/>
</dbReference>
<dbReference type="Pfam" id="PF03453">
    <property type="entry name" value="MoeA_N"/>
    <property type="match status" value="1"/>
</dbReference>
<dbReference type="InterPro" id="IPR001453">
    <property type="entry name" value="MoaB/Mog_dom"/>
</dbReference>
<keyword evidence="6" id="KW-0500">Molybdenum</keyword>
<evidence type="ECO:0000256" key="2">
    <source>
        <dbReference type="ARBA" id="ARBA00005046"/>
    </source>
</evidence>
<evidence type="ECO:0000259" key="7">
    <source>
        <dbReference type="SMART" id="SM00852"/>
    </source>
</evidence>
<dbReference type="SMART" id="SM00852">
    <property type="entry name" value="MoCF_biosynth"/>
    <property type="match status" value="1"/>
</dbReference>
<dbReference type="Gene3D" id="2.40.340.10">
    <property type="entry name" value="MoeA, C-terminal, domain IV"/>
    <property type="match status" value="1"/>
</dbReference>
<evidence type="ECO:0000256" key="5">
    <source>
        <dbReference type="ARBA" id="ARBA00047317"/>
    </source>
</evidence>
<dbReference type="Gene3D" id="3.40.980.10">
    <property type="entry name" value="MoaB/Mog-like domain"/>
    <property type="match status" value="1"/>
</dbReference>
<dbReference type="SUPFAM" id="SSF53218">
    <property type="entry name" value="Molybdenum cofactor biosynthesis proteins"/>
    <property type="match status" value="1"/>
</dbReference>
<dbReference type="SUPFAM" id="SSF63882">
    <property type="entry name" value="MoeA N-terminal region -like"/>
    <property type="match status" value="1"/>
</dbReference>
<comment type="function">
    <text evidence="1 6">Catalyzes the insertion of molybdate into adenylated molybdopterin with the concomitant release of AMP.</text>
</comment>
<keyword evidence="4 6" id="KW-0501">Molybdenum cofactor biosynthesis</keyword>
<evidence type="ECO:0000256" key="1">
    <source>
        <dbReference type="ARBA" id="ARBA00002901"/>
    </source>
</evidence>
<dbReference type="Pfam" id="PF03454">
    <property type="entry name" value="MoeA_C"/>
    <property type="match status" value="1"/>
</dbReference>
<comment type="catalytic activity">
    <reaction evidence="5">
        <text>adenylyl-molybdopterin + molybdate = Mo-molybdopterin + AMP + H(+)</text>
        <dbReference type="Rhea" id="RHEA:35047"/>
        <dbReference type="ChEBI" id="CHEBI:15378"/>
        <dbReference type="ChEBI" id="CHEBI:36264"/>
        <dbReference type="ChEBI" id="CHEBI:62727"/>
        <dbReference type="ChEBI" id="CHEBI:71302"/>
        <dbReference type="ChEBI" id="CHEBI:456215"/>
        <dbReference type="EC" id="2.10.1.1"/>
    </reaction>
</comment>
<name>A0ABQ3D380_9RHOB</name>
<keyword evidence="9" id="KW-1185">Reference proteome</keyword>
<keyword evidence="6" id="KW-0460">Magnesium</keyword>
<dbReference type="InterPro" id="IPR036688">
    <property type="entry name" value="MoeA_C_domain_IV_sf"/>
</dbReference>
<dbReference type="Pfam" id="PF00994">
    <property type="entry name" value="MoCF_biosynth"/>
    <property type="match status" value="1"/>
</dbReference>
<dbReference type="Proteomes" id="UP000634455">
    <property type="component" value="Unassembled WGS sequence"/>
</dbReference>
<evidence type="ECO:0000256" key="3">
    <source>
        <dbReference type="ARBA" id="ARBA00010763"/>
    </source>
</evidence>
<comment type="similarity">
    <text evidence="3 6">Belongs to the MoeA family.</text>
</comment>
<protein>
    <recommendedName>
        <fullName evidence="6">Molybdopterin molybdenumtransferase</fullName>
        <ecNumber evidence="6">2.10.1.1</ecNumber>
    </recommendedName>
</protein>